<dbReference type="InterPro" id="IPR003758">
    <property type="entry name" value="LpxK"/>
</dbReference>
<evidence type="ECO:0000256" key="6">
    <source>
        <dbReference type="ARBA" id="ARBA00022556"/>
    </source>
</evidence>
<evidence type="ECO:0000256" key="14">
    <source>
        <dbReference type="SAM" id="MobiDB-lite"/>
    </source>
</evidence>
<dbReference type="PANTHER" id="PTHR42724">
    <property type="entry name" value="TETRAACYLDISACCHARIDE 4'-KINASE"/>
    <property type="match status" value="1"/>
</dbReference>
<keyword evidence="17" id="KW-1185">Reference proteome</keyword>
<dbReference type="HAMAP" id="MF_00409">
    <property type="entry name" value="LpxK"/>
    <property type="match status" value="1"/>
</dbReference>
<evidence type="ECO:0000313" key="16">
    <source>
        <dbReference type="EMBL" id="SPT70483.1"/>
    </source>
</evidence>
<dbReference type="NCBIfam" id="TIGR00682">
    <property type="entry name" value="lpxK"/>
    <property type="match status" value="1"/>
</dbReference>
<dbReference type="EMBL" id="UAPV01000001">
    <property type="protein sequence ID" value="SPT70483.1"/>
    <property type="molecule type" value="Genomic_DNA"/>
</dbReference>
<protein>
    <recommendedName>
        <fullName evidence="4 13">Tetraacyldisaccharide 4'-kinase</fullName>
        <ecNumber evidence="3 13">2.7.1.130</ecNumber>
    </recommendedName>
    <alternativeName>
        <fullName evidence="12 13">Lipid A 4'-kinase</fullName>
    </alternativeName>
</protein>
<dbReference type="AlphaFoldDB" id="A0A2X0VET9"/>
<dbReference type="Proteomes" id="UP000250086">
    <property type="component" value="Unassembled WGS sequence"/>
</dbReference>
<evidence type="ECO:0000256" key="13">
    <source>
        <dbReference type="HAMAP-Rule" id="MF_00409"/>
    </source>
</evidence>
<dbReference type="OrthoDB" id="9766423at2"/>
<accession>A0A2X0VET9</accession>
<evidence type="ECO:0000256" key="2">
    <source>
        <dbReference type="ARBA" id="ARBA00004870"/>
    </source>
</evidence>
<evidence type="ECO:0000256" key="11">
    <source>
        <dbReference type="ARBA" id="ARBA00023098"/>
    </source>
</evidence>
<organism evidence="16 17">
    <name type="scientific">Anaerobiospirillum thomasii</name>
    <dbReference type="NCBI Taxonomy" id="179995"/>
    <lineage>
        <taxon>Bacteria</taxon>
        <taxon>Pseudomonadati</taxon>
        <taxon>Pseudomonadota</taxon>
        <taxon>Gammaproteobacteria</taxon>
        <taxon>Aeromonadales</taxon>
        <taxon>Succinivibrionaceae</taxon>
        <taxon>Anaerobiospirillum</taxon>
    </lineage>
</organism>
<keyword evidence="10 13" id="KW-0067">ATP-binding</keyword>
<evidence type="ECO:0000313" key="17">
    <source>
        <dbReference type="Proteomes" id="UP000250086"/>
    </source>
</evidence>
<feature type="transmembrane region" description="Helical" evidence="15">
    <location>
        <begin position="7"/>
        <end position="29"/>
    </location>
</feature>
<dbReference type="UniPathway" id="UPA00359">
    <property type="reaction ID" value="UER00482"/>
</dbReference>
<keyword evidence="7 13" id="KW-0808">Transferase</keyword>
<proteinExistence type="inferred from homology"/>
<feature type="compositionally biased region" description="Polar residues" evidence="14">
    <location>
        <begin position="354"/>
        <end position="371"/>
    </location>
</feature>
<dbReference type="EC" id="2.7.1.130" evidence="3 13"/>
<feature type="binding site" evidence="13">
    <location>
        <begin position="61"/>
        <end position="68"/>
    </location>
    <ligand>
        <name>ATP</name>
        <dbReference type="ChEBI" id="CHEBI:30616"/>
    </ligand>
</feature>
<keyword evidence="15" id="KW-0812">Transmembrane</keyword>
<evidence type="ECO:0000256" key="12">
    <source>
        <dbReference type="ARBA" id="ARBA00029757"/>
    </source>
</evidence>
<comment type="pathway">
    <text evidence="2 13">Glycolipid biosynthesis; lipid IV(A) biosynthesis; lipid IV(A) from (3R)-3-hydroxytetradecanoyl-[acyl-carrier-protein] and UDP-N-acetyl-alpha-D-glucosamine: step 6/6.</text>
</comment>
<keyword evidence="11 13" id="KW-0443">Lipid metabolism</keyword>
<evidence type="ECO:0000256" key="5">
    <source>
        <dbReference type="ARBA" id="ARBA00022516"/>
    </source>
</evidence>
<evidence type="ECO:0000256" key="3">
    <source>
        <dbReference type="ARBA" id="ARBA00012071"/>
    </source>
</evidence>
<name>A0A2X0VET9_9GAMM</name>
<dbReference type="Pfam" id="PF02606">
    <property type="entry name" value="LpxK"/>
    <property type="match status" value="1"/>
</dbReference>
<evidence type="ECO:0000256" key="10">
    <source>
        <dbReference type="ARBA" id="ARBA00022840"/>
    </source>
</evidence>
<dbReference type="GO" id="GO:0009244">
    <property type="term" value="P:lipopolysaccharide core region biosynthetic process"/>
    <property type="evidence" value="ECO:0007669"/>
    <property type="project" value="TreeGrafter"/>
</dbReference>
<dbReference type="SUPFAM" id="SSF52540">
    <property type="entry name" value="P-loop containing nucleoside triphosphate hydrolases"/>
    <property type="match status" value="1"/>
</dbReference>
<dbReference type="PANTHER" id="PTHR42724:SF1">
    <property type="entry name" value="TETRAACYLDISACCHARIDE 4'-KINASE, MITOCHONDRIAL-RELATED"/>
    <property type="match status" value="1"/>
</dbReference>
<keyword evidence="15" id="KW-0472">Membrane</keyword>
<dbReference type="InterPro" id="IPR027417">
    <property type="entry name" value="P-loop_NTPase"/>
</dbReference>
<reference evidence="16 17" key="1">
    <citation type="submission" date="2018-06" db="EMBL/GenBank/DDBJ databases">
        <authorList>
            <consortium name="Pathogen Informatics"/>
            <person name="Doyle S."/>
        </authorList>
    </citation>
    <scope>NUCLEOTIDE SEQUENCE [LARGE SCALE GENOMIC DNA]</scope>
    <source>
        <strain evidence="16 17">NCTC13093</strain>
    </source>
</reference>
<dbReference type="GO" id="GO:0009029">
    <property type="term" value="F:lipid-A 4'-kinase activity"/>
    <property type="evidence" value="ECO:0007669"/>
    <property type="project" value="UniProtKB-UniRule"/>
</dbReference>
<keyword evidence="9 13" id="KW-0418">Kinase</keyword>
<keyword evidence="6 13" id="KW-0441">Lipid A biosynthesis</keyword>
<keyword evidence="15" id="KW-1133">Transmembrane helix</keyword>
<dbReference type="GO" id="GO:0009245">
    <property type="term" value="P:lipid A biosynthetic process"/>
    <property type="evidence" value="ECO:0007669"/>
    <property type="project" value="UniProtKB-UniRule"/>
</dbReference>
<dbReference type="GO" id="GO:0005524">
    <property type="term" value="F:ATP binding"/>
    <property type="evidence" value="ECO:0007669"/>
    <property type="project" value="UniProtKB-UniRule"/>
</dbReference>
<gene>
    <name evidence="13 16" type="primary">lpxK</name>
    <name evidence="16" type="ORF">NCTC13093_01899</name>
</gene>
<evidence type="ECO:0000256" key="9">
    <source>
        <dbReference type="ARBA" id="ARBA00022777"/>
    </source>
</evidence>
<feature type="region of interest" description="Disordered" evidence="14">
    <location>
        <begin position="354"/>
        <end position="401"/>
    </location>
</feature>
<feature type="compositionally biased region" description="Basic and acidic residues" evidence="14">
    <location>
        <begin position="372"/>
        <end position="401"/>
    </location>
</feature>
<keyword evidence="5 13" id="KW-0444">Lipid biosynthesis</keyword>
<evidence type="ECO:0000256" key="8">
    <source>
        <dbReference type="ARBA" id="ARBA00022741"/>
    </source>
</evidence>
<evidence type="ECO:0000256" key="4">
    <source>
        <dbReference type="ARBA" id="ARBA00016436"/>
    </source>
</evidence>
<dbReference type="GO" id="GO:0005886">
    <property type="term" value="C:plasma membrane"/>
    <property type="evidence" value="ECO:0007669"/>
    <property type="project" value="TreeGrafter"/>
</dbReference>
<keyword evidence="8 13" id="KW-0547">Nucleotide-binding</keyword>
<evidence type="ECO:0000256" key="1">
    <source>
        <dbReference type="ARBA" id="ARBA00002274"/>
    </source>
</evidence>
<sequence>MSFINNVWYKGSLTGLGVSLALYPFSLIFKCVSSIRRSLYGAGIKKSYAPDIPVVVVGGITVGGSGKTPLCVALLKELKRHGYNPGLLSRGYKSQSKSFPLEIKEDTDSKISGDEPLLIKQQTGAITVIDPDRVRGAFYLKSLGVDIIVCDDGLQHYALSRDVEIAVLEGGRMLGNGMLLPSGPLREGKWRLGKVDAIVVNGAVARVGYFSMILKTSSILSLKDKSPCDIAKGSDVCALAGIGNPERFYKTLEDYGFRVKDKIDVGDHLKADIKKIRDMASRMPVIMTAKDAIKYTSESLDNVFVLNIEAQFSHIFYDHILKAIKDSDNKVSRRSAMNTDIKYNFEDKIQVKAQSDKSVSAQIDTHSSQTDNDGKAKLPEADKSTDSSEHKVLSEDKEDRR</sequence>
<evidence type="ECO:0000256" key="7">
    <source>
        <dbReference type="ARBA" id="ARBA00022679"/>
    </source>
</evidence>
<comment type="catalytic activity">
    <reaction evidence="13">
        <text>a lipid A disaccharide + ATP = a lipid IVA + ADP + H(+)</text>
        <dbReference type="Rhea" id="RHEA:67840"/>
        <dbReference type="ChEBI" id="CHEBI:15378"/>
        <dbReference type="ChEBI" id="CHEBI:30616"/>
        <dbReference type="ChEBI" id="CHEBI:176343"/>
        <dbReference type="ChEBI" id="CHEBI:176425"/>
        <dbReference type="ChEBI" id="CHEBI:456216"/>
        <dbReference type="EC" id="2.7.1.130"/>
    </reaction>
</comment>
<comment type="function">
    <text evidence="1 13">Transfers the gamma-phosphate of ATP to the 4'-position of a tetraacyldisaccharide 1-phosphate intermediate (termed DS-1-P) to form tetraacyldisaccharide 1,4'-bis-phosphate (lipid IVA).</text>
</comment>
<comment type="similarity">
    <text evidence="13">Belongs to the LpxK family.</text>
</comment>
<evidence type="ECO:0000256" key="15">
    <source>
        <dbReference type="SAM" id="Phobius"/>
    </source>
</evidence>
<dbReference type="RefSeq" id="WP_113744549.1">
    <property type="nucleotide sequence ID" value="NZ_UAPU01000005.1"/>
</dbReference>